<dbReference type="KEGG" id="pbd:PBOR_10160"/>
<dbReference type="EMBL" id="CP009285">
    <property type="protein sequence ID" value="AIQ57255.1"/>
    <property type="molecule type" value="Genomic_DNA"/>
</dbReference>
<dbReference type="GO" id="GO:0008233">
    <property type="term" value="F:peptidase activity"/>
    <property type="evidence" value="ECO:0007669"/>
    <property type="project" value="UniProtKB-KW"/>
</dbReference>
<name>A0A089LAX4_PAEBO</name>
<gene>
    <name evidence="3" type="ORF">PBOR_10160</name>
</gene>
<evidence type="ECO:0000313" key="3">
    <source>
        <dbReference type="EMBL" id="AIQ57255.1"/>
    </source>
</evidence>
<keyword evidence="1" id="KW-0472">Membrane</keyword>
<sequence>MQTLYLGCLALGIIFAVVSVLVGDLIGGALHGVFDFVSFDFLNPAILAGGVTVFGGAGVLLSRYSGLEDGAILALSLLIAAFMGVVLHLVVVKPMKNSEMSNGFSMNDLPGRIGEVMVPVPAAGYGEIMVKFGAGNSLHTAASFEQHPLPAGIKVVVVEVREGVALVSEFEDRRGVDS</sequence>
<feature type="transmembrane region" description="Helical" evidence="1">
    <location>
        <begin position="12"/>
        <end position="34"/>
    </location>
</feature>
<evidence type="ECO:0000256" key="1">
    <source>
        <dbReference type="SAM" id="Phobius"/>
    </source>
</evidence>
<dbReference type="Gene3D" id="2.40.50.140">
    <property type="entry name" value="Nucleic acid-binding proteins"/>
    <property type="match status" value="1"/>
</dbReference>
<keyword evidence="1" id="KW-0812">Transmembrane</keyword>
<feature type="transmembrane region" description="Helical" evidence="1">
    <location>
        <begin position="70"/>
        <end position="92"/>
    </location>
</feature>
<dbReference type="Proteomes" id="UP000029518">
    <property type="component" value="Chromosome"/>
</dbReference>
<feature type="transmembrane region" description="Helical" evidence="1">
    <location>
        <begin position="41"/>
        <end position="64"/>
    </location>
</feature>
<dbReference type="RefSeq" id="WP_042211497.1">
    <property type="nucleotide sequence ID" value="NZ_CP009285.1"/>
</dbReference>
<evidence type="ECO:0000259" key="2">
    <source>
        <dbReference type="Pfam" id="PF25842"/>
    </source>
</evidence>
<reference evidence="3" key="1">
    <citation type="submission" date="2014-08" db="EMBL/GenBank/DDBJ databases">
        <title>Comparative genomics of the Paenibacillus odorifer group.</title>
        <authorList>
            <person name="den Bakker H.C."/>
            <person name="Tsai Y.-C.Y.-C."/>
            <person name="Martin N."/>
            <person name="Korlach J."/>
            <person name="Wiedmann M."/>
        </authorList>
    </citation>
    <scope>NUCLEOTIDE SEQUENCE [LARGE SCALE GENOMIC DNA]</scope>
    <source>
        <strain evidence="3">DSM 13188</strain>
    </source>
</reference>
<dbReference type="GO" id="GO:0006508">
    <property type="term" value="P:proteolysis"/>
    <property type="evidence" value="ECO:0007669"/>
    <property type="project" value="UniProtKB-KW"/>
</dbReference>
<dbReference type="InterPro" id="IPR012340">
    <property type="entry name" value="NA-bd_OB-fold"/>
</dbReference>
<evidence type="ECO:0000313" key="4">
    <source>
        <dbReference type="Proteomes" id="UP000029518"/>
    </source>
</evidence>
<dbReference type="OrthoDB" id="1683445at2"/>
<organism evidence="3 4">
    <name type="scientific">Paenibacillus borealis</name>
    <dbReference type="NCBI Taxonomy" id="160799"/>
    <lineage>
        <taxon>Bacteria</taxon>
        <taxon>Bacillati</taxon>
        <taxon>Bacillota</taxon>
        <taxon>Bacilli</taxon>
        <taxon>Bacillales</taxon>
        <taxon>Paenibacillaceae</taxon>
        <taxon>Paenibacillus</taxon>
    </lineage>
</organism>
<keyword evidence="4" id="KW-1185">Reference proteome</keyword>
<feature type="domain" description="Membrane protein NfeD2 N-terminal transmembrane" evidence="2">
    <location>
        <begin position="1"/>
        <end position="99"/>
    </location>
</feature>
<keyword evidence="3" id="KW-0645">Protease</keyword>
<keyword evidence="1" id="KW-1133">Transmembrane helix</keyword>
<dbReference type="Pfam" id="PF25842">
    <property type="entry name" value="NfeD_TM"/>
    <property type="match status" value="1"/>
</dbReference>
<dbReference type="InterPro" id="IPR058653">
    <property type="entry name" value="NfeD2_TM"/>
</dbReference>
<dbReference type="AlphaFoldDB" id="A0A089LAX4"/>
<keyword evidence="3" id="KW-0378">Hydrolase</keyword>
<accession>A0A089LAX4</accession>
<protein>
    <submittedName>
        <fullName evidence="3">Membrane protease regulatory membrane protein</fullName>
    </submittedName>
</protein>
<dbReference type="HOGENOM" id="CLU_107496_0_0_9"/>
<proteinExistence type="predicted"/>